<dbReference type="InterPro" id="IPR006001">
    <property type="entry name" value="Therm_gnt_kin"/>
</dbReference>
<comment type="similarity">
    <text evidence="2 10">Belongs to the gluconokinase GntK/GntV family.</text>
</comment>
<dbReference type="RefSeq" id="WP_016960442.1">
    <property type="nucleotide sequence ID" value="NZ_AJWN02000043.1"/>
</dbReference>
<keyword evidence="5 10" id="KW-0547">Nucleotide-binding</keyword>
<name>A0A1E5C8I2_9GAMM</name>
<comment type="catalytic activity">
    <reaction evidence="9 10">
        <text>D-gluconate + ATP = 6-phospho-D-gluconate + ADP + H(+)</text>
        <dbReference type="Rhea" id="RHEA:19433"/>
        <dbReference type="ChEBI" id="CHEBI:15378"/>
        <dbReference type="ChEBI" id="CHEBI:18391"/>
        <dbReference type="ChEBI" id="CHEBI:30616"/>
        <dbReference type="ChEBI" id="CHEBI:58759"/>
        <dbReference type="ChEBI" id="CHEBI:456216"/>
        <dbReference type="EC" id="2.7.1.12"/>
    </reaction>
</comment>
<dbReference type="EMBL" id="AJWN02000043">
    <property type="protein sequence ID" value="OEE61833.1"/>
    <property type="molecule type" value="Genomic_DNA"/>
</dbReference>
<dbReference type="EC" id="2.7.1.12" evidence="3 10"/>
<evidence type="ECO:0000256" key="8">
    <source>
        <dbReference type="ARBA" id="ARBA00023064"/>
    </source>
</evidence>
<dbReference type="Proteomes" id="UP000095039">
    <property type="component" value="Unassembled WGS sequence"/>
</dbReference>
<evidence type="ECO:0000256" key="5">
    <source>
        <dbReference type="ARBA" id="ARBA00022741"/>
    </source>
</evidence>
<comment type="caution">
    <text evidence="11">The sequence shown here is derived from an EMBL/GenBank/DDBJ whole genome shotgun (WGS) entry which is preliminary data.</text>
</comment>
<keyword evidence="4 10" id="KW-0808">Transferase</keyword>
<dbReference type="InterPro" id="IPR031322">
    <property type="entry name" value="Shikimate/glucono_kinase"/>
</dbReference>
<evidence type="ECO:0000256" key="1">
    <source>
        <dbReference type="ARBA" id="ARBA00004761"/>
    </source>
</evidence>
<evidence type="ECO:0000256" key="9">
    <source>
        <dbReference type="ARBA" id="ARBA00048090"/>
    </source>
</evidence>
<evidence type="ECO:0000313" key="11">
    <source>
        <dbReference type="EMBL" id="OEE61833.1"/>
    </source>
</evidence>
<dbReference type="SUPFAM" id="SSF52540">
    <property type="entry name" value="P-loop containing nucleoside triphosphate hydrolases"/>
    <property type="match status" value="1"/>
</dbReference>
<accession>A0A1E5C8I2</accession>
<sequence>MKPKKILFMGVSGSGKSLIGSLIAQKLAIPFYDGDDFHPEENVKKMRQGIPLSDADRHGWLTTLNQLFIDNDELVVACSALKKTYRDTLRLNNDDMTIVYLRGDFDTIWSRHQKRTDHYFNGEEMLRSQFETLVEPTADEAVFIDVSHQSEDVVDQVILALGGASNESV</sequence>
<evidence type="ECO:0000313" key="12">
    <source>
        <dbReference type="Proteomes" id="UP000095039"/>
    </source>
</evidence>
<dbReference type="GO" id="GO:0005737">
    <property type="term" value="C:cytoplasm"/>
    <property type="evidence" value="ECO:0007669"/>
    <property type="project" value="TreeGrafter"/>
</dbReference>
<evidence type="ECO:0000256" key="6">
    <source>
        <dbReference type="ARBA" id="ARBA00022777"/>
    </source>
</evidence>
<keyword evidence="12" id="KW-1185">Reference proteome</keyword>
<evidence type="ECO:0000256" key="2">
    <source>
        <dbReference type="ARBA" id="ARBA00008420"/>
    </source>
</evidence>
<dbReference type="InterPro" id="IPR027417">
    <property type="entry name" value="P-loop_NTPase"/>
</dbReference>
<organism evidence="11 12">
    <name type="scientific">Enterovibrio norvegicus FF-454</name>
    <dbReference type="NCBI Taxonomy" id="1185651"/>
    <lineage>
        <taxon>Bacteria</taxon>
        <taxon>Pseudomonadati</taxon>
        <taxon>Pseudomonadota</taxon>
        <taxon>Gammaproteobacteria</taxon>
        <taxon>Vibrionales</taxon>
        <taxon>Vibrionaceae</taxon>
        <taxon>Enterovibrio</taxon>
    </lineage>
</organism>
<dbReference type="Gene3D" id="3.40.50.300">
    <property type="entry name" value="P-loop containing nucleotide triphosphate hydrolases"/>
    <property type="match status" value="1"/>
</dbReference>
<dbReference type="Pfam" id="PF01202">
    <property type="entry name" value="SKI"/>
    <property type="match status" value="1"/>
</dbReference>
<evidence type="ECO:0000256" key="4">
    <source>
        <dbReference type="ARBA" id="ARBA00022679"/>
    </source>
</evidence>
<dbReference type="CDD" id="cd02021">
    <property type="entry name" value="GntK"/>
    <property type="match status" value="1"/>
</dbReference>
<dbReference type="AlphaFoldDB" id="A0A1E5C8I2"/>
<dbReference type="NCBIfam" id="TIGR01313">
    <property type="entry name" value="therm_gnt_kin"/>
    <property type="match status" value="1"/>
</dbReference>
<gene>
    <name evidence="11" type="ORF">A1OK_08745</name>
</gene>
<dbReference type="FunFam" id="3.40.50.300:FF:000522">
    <property type="entry name" value="Gluconokinase"/>
    <property type="match status" value="1"/>
</dbReference>
<dbReference type="GO" id="GO:0019521">
    <property type="term" value="P:D-gluconate metabolic process"/>
    <property type="evidence" value="ECO:0007669"/>
    <property type="project" value="UniProtKB-KW"/>
</dbReference>
<evidence type="ECO:0000256" key="3">
    <source>
        <dbReference type="ARBA" id="ARBA00012054"/>
    </source>
</evidence>
<dbReference type="PANTHER" id="PTHR43442:SF3">
    <property type="entry name" value="GLUCONOKINASE-RELATED"/>
    <property type="match status" value="1"/>
</dbReference>
<reference evidence="11 12" key="1">
    <citation type="journal article" date="2012" name="Science">
        <title>Ecological populations of bacteria act as socially cohesive units of antibiotic production and resistance.</title>
        <authorList>
            <person name="Cordero O.X."/>
            <person name="Wildschutte H."/>
            <person name="Kirkup B."/>
            <person name="Proehl S."/>
            <person name="Ngo L."/>
            <person name="Hussain F."/>
            <person name="Le Roux F."/>
            <person name="Mincer T."/>
            <person name="Polz M.F."/>
        </authorList>
    </citation>
    <scope>NUCLEOTIDE SEQUENCE [LARGE SCALE GENOMIC DNA]</scope>
    <source>
        <strain evidence="11 12">FF-454</strain>
    </source>
</reference>
<comment type="pathway">
    <text evidence="1">Carbohydrate acid metabolism.</text>
</comment>
<protein>
    <recommendedName>
        <fullName evidence="3 10">Gluconokinase</fullName>
        <ecNumber evidence="3 10">2.7.1.12</ecNumber>
    </recommendedName>
</protein>
<dbReference type="GO" id="GO:0046316">
    <property type="term" value="F:gluconokinase activity"/>
    <property type="evidence" value="ECO:0007669"/>
    <property type="project" value="UniProtKB-EC"/>
</dbReference>
<keyword evidence="8" id="KW-0311">Gluconate utilization</keyword>
<proteinExistence type="inferred from homology"/>
<evidence type="ECO:0000256" key="10">
    <source>
        <dbReference type="RuleBase" id="RU363066"/>
    </source>
</evidence>
<dbReference type="GO" id="GO:0005524">
    <property type="term" value="F:ATP binding"/>
    <property type="evidence" value="ECO:0007669"/>
    <property type="project" value="UniProtKB-KW"/>
</dbReference>
<keyword evidence="7 10" id="KW-0067">ATP-binding</keyword>
<evidence type="ECO:0000256" key="7">
    <source>
        <dbReference type="ARBA" id="ARBA00022840"/>
    </source>
</evidence>
<keyword evidence="6 10" id="KW-0418">Kinase</keyword>
<dbReference type="PANTHER" id="PTHR43442">
    <property type="entry name" value="GLUCONOKINASE-RELATED"/>
    <property type="match status" value="1"/>
</dbReference>